<dbReference type="CDD" id="cd03016">
    <property type="entry name" value="PRX_1cys"/>
    <property type="match status" value="1"/>
</dbReference>
<dbReference type="KEGG" id="csv:101203261"/>
<organism evidence="11 12">
    <name type="scientific">Cucumis sativus</name>
    <name type="common">Cucumber</name>
    <dbReference type="NCBI Taxonomy" id="3659"/>
    <lineage>
        <taxon>Eukaryota</taxon>
        <taxon>Viridiplantae</taxon>
        <taxon>Streptophyta</taxon>
        <taxon>Embryophyta</taxon>
        <taxon>Tracheophyta</taxon>
        <taxon>Spermatophyta</taxon>
        <taxon>Magnoliopsida</taxon>
        <taxon>eudicotyledons</taxon>
        <taxon>Gunneridae</taxon>
        <taxon>Pentapetalae</taxon>
        <taxon>rosids</taxon>
        <taxon>fabids</taxon>
        <taxon>Cucurbitales</taxon>
        <taxon>Cucurbitaceae</taxon>
        <taxon>Benincaseae</taxon>
        <taxon>Cucumis</taxon>
    </lineage>
</organism>
<protein>
    <recommendedName>
        <fullName evidence="8">Peroxiredoxin</fullName>
        <ecNumber evidence="8">1.11.1.24</ecNumber>
    </recommendedName>
</protein>
<proteinExistence type="inferred from homology"/>
<keyword evidence="3 8" id="KW-0560">Oxidoreductase</keyword>
<keyword evidence="2 8" id="KW-0049">Antioxidant</keyword>
<feature type="active site" description="Cysteine sulfenic acid (-SOH) intermediate; for peroxidase activity" evidence="9">
    <location>
        <position position="46"/>
    </location>
</feature>
<dbReference type="Proteomes" id="UP000029981">
    <property type="component" value="Chromosome 3"/>
</dbReference>
<comment type="function">
    <text evidence="6">Thiol-specific peroxidase that catalyzes the reduction of hydrogen peroxide and organic hydroperoxides to water and alcohols, respectively. Seems to contribute to the inhibition of germination during stress.</text>
</comment>
<reference evidence="11 12" key="2">
    <citation type="journal article" date="2009" name="PLoS ONE">
        <title>An integrated genetic and cytogenetic map of the cucumber genome.</title>
        <authorList>
            <person name="Ren Y."/>
            <person name="Zhang Z."/>
            <person name="Liu J."/>
            <person name="Staub J.E."/>
            <person name="Han Y."/>
            <person name="Cheng Z."/>
            <person name="Li X."/>
            <person name="Lu J."/>
            <person name="Miao H."/>
            <person name="Kang H."/>
            <person name="Xie B."/>
            <person name="Gu X."/>
            <person name="Wang X."/>
            <person name="Du Y."/>
            <person name="Jin W."/>
            <person name="Huang S."/>
        </authorList>
    </citation>
    <scope>NUCLEOTIDE SEQUENCE [LARGE SCALE GENOMIC DNA]</scope>
    <source>
        <strain evidence="12">cv. 9930</strain>
    </source>
</reference>
<reference evidence="11 12" key="3">
    <citation type="journal article" date="2010" name="BMC Genomics">
        <title>Transcriptome sequencing and comparative analysis of cucumber flowers with different sex types.</title>
        <authorList>
            <person name="Guo S."/>
            <person name="Zheng Y."/>
            <person name="Joung J.G."/>
            <person name="Liu S."/>
            <person name="Zhang Z."/>
            <person name="Crasta O.R."/>
            <person name="Sobral B.W."/>
            <person name="Xu Y."/>
            <person name="Huang S."/>
            <person name="Fei Z."/>
        </authorList>
    </citation>
    <scope>NUCLEOTIDE SEQUENCE [LARGE SCALE GENOMIC DNA]</scope>
    <source>
        <strain evidence="12">cv. 9930</strain>
    </source>
</reference>
<dbReference type="PIRSF" id="PIRSF000239">
    <property type="entry name" value="AHPC"/>
    <property type="match status" value="1"/>
</dbReference>
<dbReference type="OrthoDB" id="2996783at2759"/>
<dbReference type="InterPro" id="IPR024706">
    <property type="entry name" value="Peroxiredoxin_AhpC-typ"/>
</dbReference>
<evidence type="ECO:0000256" key="6">
    <source>
        <dbReference type="ARBA" id="ARBA00045282"/>
    </source>
</evidence>
<dbReference type="GO" id="GO:0045454">
    <property type="term" value="P:cell redox homeostasis"/>
    <property type="evidence" value="ECO:0000318"/>
    <property type="project" value="GO_Central"/>
</dbReference>
<evidence type="ECO:0000313" key="12">
    <source>
        <dbReference type="Proteomes" id="UP000029981"/>
    </source>
</evidence>
<dbReference type="FunFam" id="3.40.30.10:FF:000011">
    <property type="entry name" value="Peroxiredoxin PRX1"/>
    <property type="match status" value="1"/>
</dbReference>
<dbReference type="GO" id="GO:0140824">
    <property type="term" value="F:thioredoxin-dependent peroxiredoxin activity"/>
    <property type="evidence" value="ECO:0007669"/>
    <property type="project" value="UniProtKB-EC"/>
</dbReference>
<evidence type="ECO:0000256" key="8">
    <source>
        <dbReference type="PIRNR" id="PIRNR000239"/>
    </source>
</evidence>
<evidence type="ECO:0000256" key="3">
    <source>
        <dbReference type="ARBA" id="ARBA00023002"/>
    </source>
</evidence>
<dbReference type="STRING" id="3659.A0A0A0L979"/>
<comment type="similarity">
    <text evidence="5">Belongs to the peroxiredoxin family. Prx6 subfamily.</text>
</comment>
<evidence type="ECO:0000256" key="7">
    <source>
        <dbReference type="ARBA" id="ARBA00049091"/>
    </source>
</evidence>
<evidence type="ECO:0000256" key="2">
    <source>
        <dbReference type="ARBA" id="ARBA00022862"/>
    </source>
</evidence>
<dbReference type="InterPro" id="IPR000866">
    <property type="entry name" value="AhpC/TSA"/>
</dbReference>
<dbReference type="GO" id="GO:0004601">
    <property type="term" value="F:peroxidase activity"/>
    <property type="evidence" value="ECO:0000318"/>
    <property type="project" value="GO_Central"/>
</dbReference>
<dbReference type="PANTHER" id="PTHR43503:SF4">
    <property type="entry name" value="PEROXIREDOXIN-6"/>
    <property type="match status" value="1"/>
</dbReference>
<dbReference type="Pfam" id="PF10417">
    <property type="entry name" value="1-cysPrx_C"/>
    <property type="match status" value="1"/>
</dbReference>
<evidence type="ECO:0000256" key="4">
    <source>
        <dbReference type="ARBA" id="ARBA00023284"/>
    </source>
</evidence>
<dbReference type="OMA" id="HGPMNIP"/>
<keyword evidence="12" id="KW-1185">Reference proteome</keyword>
<evidence type="ECO:0000256" key="5">
    <source>
        <dbReference type="ARBA" id="ARBA00025719"/>
    </source>
</evidence>
<dbReference type="Gene3D" id="3.30.1020.10">
    <property type="entry name" value="Antioxidant, Horf6, Chain A, domain2"/>
    <property type="match status" value="1"/>
</dbReference>
<feature type="domain" description="Thioredoxin" evidence="10">
    <location>
        <begin position="4"/>
        <end position="165"/>
    </location>
</feature>
<keyword evidence="4 8" id="KW-0676">Redox-active center</keyword>
<dbReference type="PANTHER" id="PTHR43503">
    <property type="entry name" value="MCG48959-RELATED"/>
    <property type="match status" value="1"/>
</dbReference>
<reference evidence="11 12" key="4">
    <citation type="journal article" date="2011" name="BMC Genomics">
        <title>RNA-Seq improves annotation of protein-coding genes in the cucumber genome.</title>
        <authorList>
            <person name="Li Z."/>
            <person name="Zhang Z."/>
            <person name="Yan P."/>
            <person name="Huang S."/>
            <person name="Fei Z."/>
            <person name="Lin K."/>
        </authorList>
    </citation>
    <scope>NUCLEOTIDE SEQUENCE [LARGE SCALE GENOMIC DNA]</scope>
    <source>
        <strain evidence="12">cv. 9930</strain>
    </source>
</reference>
<dbReference type="InterPro" id="IPR013766">
    <property type="entry name" value="Thioredoxin_domain"/>
</dbReference>
<dbReference type="FunFam" id="3.30.1020.10:FF:000001">
    <property type="entry name" value="1-Cys peroxiredoxin"/>
    <property type="match status" value="1"/>
</dbReference>
<dbReference type="EMBL" id="CM002924">
    <property type="protein sequence ID" value="KGN57197.1"/>
    <property type="molecule type" value="Genomic_DNA"/>
</dbReference>
<dbReference type="eggNOG" id="KOG0854">
    <property type="taxonomic scope" value="Eukaryota"/>
</dbReference>
<dbReference type="AlphaFoldDB" id="A0A0A0L979"/>
<accession>A0A0A0L979</accession>
<dbReference type="Gene3D" id="3.40.30.10">
    <property type="entry name" value="Glutaredoxin"/>
    <property type="match status" value="1"/>
</dbReference>
<name>A0A0A0L979_CUCSA</name>
<dbReference type="InterPro" id="IPR019479">
    <property type="entry name" value="Peroxiredoxin_C"/>
</dbReference>
<comment type="catalytic activity">
    <reaction evidence="7 8">
        <text>a hydroperoxide + [thioredoxin]-dithiol = an alcohol + [thioredoxin]-disulfide + H2O</text>
        <dbReference type="Rhea" id="RHEA:62620"/>
        <dbReference type="Rhea" id="RHEA-COMP:10698"/>
        <dbReference type="Rhea" id="RHEA-COMP:10700"/>
        <dbReference type="ChEBI" id="CHEBI:15377"/>
        <dbReference type="ChEBI" id="CHEBI:29950"/>
        <dbReference type="ChEBI" id="CHEBI:30879"/>
        <dbReference type="ChEBI" id="CHEBI:35924"/>
        <dbReference type="ChEBI" id="CHEBI:50058"/>
        <dbReference type="EC" id="1.11.1.24"/>
    </reaction>
</comment>
<dbReference type="InterPro" id="IPR036249">
    <property type="entry name" value="Thioredoxin-like_sf"/>
</dbReference>
<evidence type="ECO:0000259" key="10">
    <source>
        <dbReference type="PROSITE" id="PS51352"/>
    </source>
</evidence>
<gene>
    <name evidence="11" type="ORF">Csa_3G171050</name>
</gene>
<dbReference type="SUPFAM" id="SSF52833">
    <property type="entry name" value="Thioredoxin-like"/>
    <property type="match status" value="1"/>
</dbReference>
<dbReference type="InterPro" id="IPR045020">
    <property type="entry name" value="PRX_1cys"/>
</dbReference>
<evidence type="ECO:0000256" key="1">
    <source>
        <dbReference type="ARBA" id="ARBA00022559"/>
    </source>
</evidence>
<evidence type="ECO:0000256" key="9">
    <source>
        <dbReference type="PIRSR" id="PIRSR000239-1"/>
    </source>
</evidence>
<dbReference type="Pfam" id="PF00578">
    <property type="entry name" value="AhpC-TSA"/>
    <property type="match status" value="1"/>
</dbReference>
<dbReference type="Gramene" id="KGN57197">
    <property type="protein sequence ID" value="KGN57197"/>
    <property type="gene ID" value="Csa_3G171050"/>
</dbReference>
<dbReference type="GO" id="GO:0005829">
    <property type="term" value="C:cytosol"/>
    <property type="evidence" value="ECO:0000318"/>
    <property type="project" value="GO_Central"/>
</dbReference>
<evidence type="ECO:0000313" key="11">
    <source>
        <dbReference type="EMBL" id="KGN57197.1"/>
    </source>
</evidence>
<sequence length="219" mass="24354">MPGLTIGDTIPNIQADSTHGRISLYDYFGDSWGIIFSHPGDFTPVCTTELGMMAAKAEEFSKRGVKLVGLSCDDVQSHNEWIKDIEAFNKGKKVTYPILADPKREIFKELNMVDPDEKDPSGGAVPSRALHIIGPDKKVKLSFLYPASTGRNIEEVLRVLDSLQRATKHKVATPVNWKPGDKCVITPSVSDEQAKQMFPNGYETLELPSKKNYLRFTNV</sequence>
<keyword evidence="1 8" id="KW-0575">Peroxidase</keyword>
<reference evidence="11 12" key="1">
    <citation type="journal article" date="2009" name="Nat. Genet.">
        <title>The genome of the cucumber, Cucumis sativus L.</title>
        <authorList>
            <person name="Huang S."/>
            <person name="Li R."/>
            <person name="Zhang Z."/>
            <person name="Li L."/>
            <person name="Gu X."/>
            <person name="Fan W."/>
            <person name="Lucas W.J."/>
            <person name="Wang X."/>
            <person name="Xie B."/>
            <person name="Ni P."/>
            <person name="Ren Y."/>
            <person name="Zhu H."/>
            <person name="Li J."/>
            <person name="Lin K."/>
            <person name="Jin W."/>
            <person name="Fei Z."/>
            <person name="Li G."/>
            <person name="Staub J."/>
            <person name="Kilian A."/>
            <person name="van der Vossen E.A."/>
            <person name="Wu Y."/>
            <person name="Guo J."/>
            <person name="He J."/>
            <person name="Jia Z."/>
            <person name="Ren Y."/>
            <person name="Tian G."/>
            <person name="Lu Y."/>
            <person name="Ruan J."/>
            <person name="Qian W."/>
            <person name="Wang M."/>
            <person name="Huang Q."/>
            <person name="Li B."/>
            <person name="Xuan Z."/>
            <person name="Cao J."/>
            <person name="Asan"/>
            <person name="Wu Z."/>
            <person name="Zhang J."/>
            <person name="Cai Q."/>
            <person name="Bai Y."/>
            <person name="Zhao B."/>
            <person name="Han Y."/>
            <person name="Li Y."/>
            <person name="Li X."/>
            <person name="Wang S."/>
            <person name="Shi Q."/>
            <person name="Liu S."/>
            <person name="Cho W.K."/>
            <person name="Kim J.Y."/>
            <person name="Xu Y."/>
            <person name="Heller-Uszynska K."/>
            <person name="Miao H."/>
            <person name="Cheng Z."/>
            <person name="Zhang S."/>
            <person name="Wu J."/>
            <person name="Yang Y."/>
            <person name="Kang H."/>
            <person name="Li M."/>
            <person name="Liang H."/>
            <person name="Ren X."/>
            <person name="Shi Z."/>
            <person name="Wen M."/>
            <person name="Jian M."/>
            <person name="Yang H."/>
            <person name="Zhang G."/>
            <person name="Yang Z."/>
            <person name="Chen R."/>
            <person name="Liu S."/>
            <person name="Li J."/>
            <person name="Ma L."/>
            <person name="Liu H."/>
            <person name="Zhou Y."/>
            <person name="Zhao J."/>
            <person name="Fang X."/>
            <person name="Li G."/>
            <person name="Fang L."/>
            <person name="Li Y."/>
            <person name="Liu D."/>
            <person name="Zheng H."/>
            <person name="Zhang Y."/>
            <person name="Qin N."/>
            <person name="Li Z."/>
            <person name="Yang G."/>
            <person name="Yang S."/>
            <person name="Bolund L."/>
            <person name="Kristiansen K."/>
            <person name="Zheng H."/>
            <person name="Li S."/>
            <person name="Zhang X."/>
            <person name="Yang H."/>
            <person name="Wang J."/>
            <person name="Sun R."/>
            <person name="Zhang B."/>
            <person name="Jiang S."/>
            <person name="Wang J."/>
            <person name="Du Y."/>
            <person name="Li S."/>
        </authorList>
    </citation>
    <scope>NUCLEOTIDE SEQUENCE [LARGE SCALE GENOMIC DNA]</scope>
    <source>
        <strain evidence="12">cv. 9930</strain>
    </source>
</reference>
<dbReference type="EC" id="1.11.1.24" evidence="8"/>
<dbReference type="PROSITE" id="PS51352">
    <property type="entry name" value="THIOREDOXIN_2"/>
    <property type="match status" value="1"/>
</dbReference>